<protein>
    <recommendedName>
        <fullName evidence="4">FeoB-associated Cys-rich membrane protein</fullName>
    </recommendedName>
</protein>
<keyword evidence="1" id="KW-0812">Transmembrane</keyword>
<dbReference type="Pfam" id="PF12669">
    <property type="entry name" value="FeoB_associated"/>
    <property type="match status" value="1"/>
</dbReference>
<evidence type="ECO:0008006" key="4">
    <source>
        <dbReference type="Google" id="ProtNLM"/>
    </source>
</evidence>
<evidence type="ECO:0000313" key="2">
    <source>
        <dbReference type="EMBL" id="EHI57795.1"/>
    </source>
</evidence>
<dbReference type="PATRIC" id="fig|742737.3.peg.4268"/>
<name>G5ILA7_9FIRM</name>
<organism evidence="2 3">
    <name type="scientific">Hungatella hathewayi WAL-18680</name>
    <dbReference type="NCBI Taxonomy" id="742737"/>
    <lineage>
        <taxon>Bacteria</taxon>
        <taxon>Bacillati</taxon>
        <taxon>Bacillota</taxon>
        <taxon>Clostridia</taxon>
        <taxon>Lachnospirales</taxon>
        <taxon>Lachnospiraceae</taxon>
        <taxon>Hungatella</taxon>
    </lineage>
</organism>
<reference evidence="2 3" key="1">
    <citation type="submission" date="2011-08" db="EMBL/GenBank/DDBJ databases">
        <title>The Genome Sequence of Clostridium hathewayi WAL-18680.</title>
        <authorList>
            <consortium name="The Broad Institute Genome Sequencing Platform"/>
            <person name="Earl A."/>
            <person name="Ward D."/>
            <person name="Feldgarden M."/>
            <person name="Gevers D."/>
            <person name="Finegold S.M."/>
            <person name="Summanen P.H."/>
            <person name="Molitoris D.R."/>
            <person name="Song M."/>
            <person name="Daigneault M."/>
            <person name="Allen-Vercoe E."/>
            <person name="Young S.K."/>
            <person name="Zeng Q."/>
            <person name="Gargeya S."/>
            <person name="Fitzgerald M."/>
            <person name="Haas B."/>
            <person name="Abouelleil A."/>
            <person name="Alvarado L."/>
            <person name="Arachchi H.M."/>
            <person name="Berlin A."/>
            <person name="Brown A."/>
            <person name="Chapman S.B."/>
            <person name="Chen Z."/>
            <person name="Dunbar C."/>
            <person name="Freedman E."/>
            <person name="Gearin G."/>
            <person name="Gellesch M."/>
            <person name="Goldberg J."/>
            <person name="Griggs A."/>
            <person name="Gujja S."/>
            <person name="Heiman D."/>
            <person name="Howarth C."/>
            <person name="Larson L."/>
            <person name="Lui A."/>
            <person name="MacDonald P.J.P."/>
            <person name="Montmayeur A."/>
            <person name="Murphy C."/>
            <person name="Neiman D."/>
            <person name="Pearson M."/>
            <person name="Priest M."/>
            <person name="Roberts A."/>
            <person name="Saif S."/>
            <person name="Shea T."/>
            <person name="Shenoy N."/>
            <person name="Sisk P."/>
            <person name="Stolte C."/>
            <person name="Sykes S."/>
            <person name="Wortman J."/>
            <person name="Nusbaum C."/>
            <person name="Birren B."/>
        </authorList>
    </citation>
    <scope>NUCLEOTIDE SEQUENCE [LARGE SCALE GENOMIC DNA]</scope>
    <source>
        <strain evidence="2 3">WAL-18680</strain>
    </source>
</reference>
<dbReference type="HOGENOM" id="CLU_2788227_0_0_9"/>
<evidence type="ECO:0000313" key="3">
    <source>
        <dbReference type="Proteomes" id="UP000005384"/>
    </source>
</evidence>
<keyword evidence="3" id="KW-1185">Reference proteome</keyword>
<dbReference type="EMBL" id="ADLN01000118">
    <property type="protein sequence ID" value="EHI57795.1"/>
    <property type="molecule type" value="Genomic_DNA"/>
</dbReference>
<accession>G5ILA7</accession>
<dbReference type="Proteomes" id="UP000005384">
    <property type="component" value="Unassembled WGS sequence"/>
</dbReference>
<keyword evidence="1" id="KW-0472">Membrane</keyword>
<feature type="transmembrane region" description="Helical" evidence="1">
    <location>
        <begin position="21"/>
        <end position="39"/>
    </location>
</feature>
<keyword evidence="1" id="KW-1133">Transmembrane helix</keyword>
<gene>
    <name evidence="2" type="ORF">HMPREF9473_04285</name>
</gene>
<comment type="caution">
    <text evidence="2">The sequence shown here is derived from an EMBL/GenBank/DDBJ whole genome shotgun (WGS) entry which is preliminary data.</text>
</comment>
<dbReference type="AlphaFoldDB" id="G5ILA7"/>
<proteinExistence type="predicted"/>
<evidence type="ECO:0000256" key="1">
    <source>
        <dbReference type="SAM" id="Phobius"/>
    </source>
</evidence>
<sequence length="68" mass="7329">MRVKRDRYEIHPVFGKECFEMIDWIIGIVIAAAVVAVIVKKVKDKKAGKSGCGCGCGCEGCASKGQCH</sequence>